<evidence type="ECO:0000256" key="1">
    <source>
        <dbReference type="SAM" id="SignalP"/>
    </source>
</evidence>
<dbReference type="InterPro" id="IPR013216">
    <property type="entry name" value="Methyltransf_11"/>
</dbReference>
<keyword evidence="3" id="KW-0489">Methyltransferase</keyword>
<dbReference type="GO" id="GO:0008757">
    <property type="term" value="F:S-adenosylmethionine-dependent methyltransferase activity"/>
    <property type="evidence" value="ECO:0007669"/>
    <property type="project" value="InterPro"/>
</dbReference>
<comment type="caution">
    <text evidence="3">The sequence shown here is derived from an EMBL/GenBank/DDBJ whole genome shotgun (WGS) entry which is preliminary data.</text>
</comment>
<evidence type="ECO:0000313" key="4">
    <source>
        <dbReference type="Proteomes" id="UP000315782"/>
    </source>
</evidence>
<sequence>MQKIISFLFLFLLMPSLASHDLERAISSEDRDPKNVMRDSERHPYETLTFFEIESNMKVVELSPGGGWYTEILANYIHKPGKLIAAHFDKNSKRAYFQRSRANFEKKVSEKPLFKDIEIVDLSSNLAEQESVDAVLTFRNLHNWLGPQMDLIFANSYKALKPGGLLGVVEHRAKPGTSMEVMKKSGYVTEEHAIEVAQKHGFTLVSKSEINANLKDTANHPRGVWTLPPNLRLKDQDKEKYLEIGESDRMTLLFRKI</sequence>
<dbReference type="AlphaFoldDB" id="A0A520MPP0"/>
<feature type="domain" description="Methyltransferase type 11" evidence="2">
    <location>
        <begin position="61"/>
        <end position="166"/>
    </location>
</feature>
<dbReference type="GO" id="GO:0032259">
    <property type="term" value="P:methylation"/>
    <property type="evidence" value="ECO:0007669"/>
    <property type="project" value="UniProtKB-KW"/>
</dbReference>
<name>A0A520MPP0_9GAMM</name>
<protein>
    <submittedName>
        <fullName evidence="3">Methyltransferase domain-containing protein</fullName>
    </submittedName>
</protein>
<feature type="chain" id="PRO_5021955121" evidence="1">
    <location>
        <begin position="21"/>
        <end position="257"/>
    </location>
</feature>
<dbReference type="SUPFAM" id="SSF53335">
    <property type="entry name" value="S-adenosyl-L-methionine-dependent methyltransferases"/>
    <property type="match status" value="1"/>
</dbReference>
<evidence type="ECO:0000313" key="3">
    <source>
        <dbReference type="EMBL" id="RZO23194.1"/>
    </source>
</evidence>
<dbReference type="Pfam" id="PF08241">
    <property type="entry name" value="Methyltransf_11"/>
    <property type="match status" value="1"/>
</dbReference>
<accession>A0A520MPP0</accession>
<feature type="signal peptide" evidence="1">
    <location>
        <begin position="1"/>
        <end position="20"/>
    </location>
</feature>
<evidence type="ECO:0000259" key="2">
    <source>
        <dbReference type="Pfam" id="PF08241"/>
    </source>
</evidence>
<gene>
    <name evidence="3" type="ORF">EVA96_00045</name>
</gene>
<proteinExistence type="predicted"/>
<keyword evidence="1" id="KW-0732">Signal</keyword>
<dbReference type="InterPro" id="IPR029063">
    <property type="entry name" value="SAM-dependent_MTases_sf"/>
</dbReference>
<organism evidence="3 4">
    <name type="scientific">SAR86 cluster bacterium</name>
    <dbReference type="NCBI Taxonomy" id="2030880"/>
    <lineage>
        <taxon>Bacteria</taxon>
        <taxon>Pseudomonadati</taxon>
        <taxon>Pseudomonadota</taxon>
        <taxon>Gammaproteobacteria</taxon>
        <taxon>SAR86 cluster</taxon>
    </lineage>
</organism>
<dbReference type="PIRSF" id="PIRSF031679">
    <property type="entry name" value="Mtase_Alr7345_prd"/>
    <property type="match status" value="1"/>
</dbReference>
<dbReference type="InterPro" id="IPR016980">
    <property type="entry name" value="S-AdoMet-dep_MeTrfase_Alr7345"/>
</dbReference>
<dbReference type="Proteomes" id="UP000315782">
    <property type="component" value="Unassembled WGS sequence"/>
</dbReference>
<keyword evidence="3" id="KW-0808">Transferase</keyword>
<dbReference type="Gene3D" id="3.40.50.150">
    <property type="entry name" value="Vaccinia Virus protein VP39"/>
    <property type="match status" value="1"/>
</dbReference>
<reference evidence="3 4" key="1">
    <citation type="submission" date="2019-02" db="EMBL/GenBank/DDBJ databases">
        <title>Prokaryotic population dynamics and viral predation in marine succession experiment using metagenomics: the confinement effect.</title>
        <authorList>
            <person name="Haro-Moreno J.M."/>
            <person name="Rodriguez-Valera F."/>
            <person name="Lopez-Perez M."/>
        </authorList>
    </citation>
    <scope>NUCLEOTIDE SEQUENCE [LARGE SCALE GENOMIC DNA]</scope>
    <source>
        <strain evidence="3">MED-G163</strain>
    </source>
</reference>
<dbReference type="EMBL" id="SHBI01000001">
    <property type="protein sequence ID" value="RZO23194.1"/>
    <property type="molecule type" value="Genomic_DNA"/>
</dbReference>